<dbReference type="InterPro" id="IPR007367">
    <property type="entry name" value="DUF433"/>
</dbReference>
<dbReference type="RefSeq" id="WP_114462504.1">
    <property type="nucleotide sequence ID" value="NZ_QPIW01000016.1"/>
</dbReference>
<dbReference type="AlphaFoldDB" id="A0A369I3M8"/>
<dbReference type="Proteomes" id="UP000253141">
    <property type="component" value="Unassembled WGS sequence"/>
</dbReference>
<dbReference type="EMBL" id="QPIW01000016">
    <property type="protein sequence ID" value="RDB04401.1"/>
    <property type="molecule type" value="Genomic_DNA"/>
</dbReference>
<dbReference type="PANTHER" id="PTHR34849:SF3">
    <property type="entry name" value="SSR2962 PROTEIN"/>
    <property type="match status" value="1"/>
</dbReference>
<dbReference type="SUPFAM" id="SSF46689">
    <property type="entry name" value="Homeodomain-like"/>
    <property type="match status" value="1"/>
</dbReference>
<comment type="caution">
    <text evidence="1">The sequence shown here is derived from an EMBL/GenBank/DDBJ whole genome shotgun (WGS) entry which is preliminary data.</text>
</comment>
<reference evidence="1 2" key="1">
    <citation type="submission" date="2018-07" db="EMBL/GenBank/DDBJ databases">
        <title>Genome analysis of Runella aurantiaca.</title>
        <authorList>
            <person name="Yang X."/>
        </authorList>
    </citation>
    <scope>NUCLEOTIDE SEQUENCE [LARGE SCALE GENOMIC DNA]</scope>
    <source>
        <strain evidence="1 2">YX9</strain>
    </source>
</reference>
<evidence type="ECO:0000313" key="2">
    <source>
        <dbReference type="Proteomes" id="UP000253141"/>
    </source>
</evidence>
<proteinExistence type="predicted"/>
<evidence type="ECO:0000313" key="1">
    <source>
        <dbReference type="EMBL" id="RDB04401.1"/>
    </source>
</evidence>
<gene>
    <name evidence="1" type="ORF">DVG78_18350</name>
</gene>
<sequence>MKYPLIVSDINILGGKPCIKNTRISVQLILEWIASGATIHDIASKYPHIPAEGIQQAILYASDAMKNEIVIEVQHSAAA</sequence>
<protein>
    <submittedName>
        <fullName evidence="1">DUF433 domain-containing protein</fullName>
    </submittedName>
</protein>
<dbReference type="InterPro" id="IPR036388">
    <property type="entry name" value="WH-like_DNA-bd_sf"/>
</dbReference>
<dbReference type="OrthoDB" id="1494556at2"/>
<keyword evidence="2" id="KW-1185">Reference proteome</keyword>
<name>A0A369I3M8_9BACT</name>
<dbReference type="Pfam" id="PF04255">
    <property type="entry name" value="DUF433"/>
    <property type="match status" value="1"/>
</dbReference>
<accession>A0A369I3M8</accession>
<dbReference type="PANTHER" id="PTHR34849">
    <property type="entry name" value="SSL5025 PROTEIN"/>
    <property type="match status" value="1"/>
</dbReference>
<dbReference type="InterPro" id="IPR009057">
    <property type="entry name" value="Homeodomain-like_sf"/>
</dbReference>
<dbReference type="Gene3D" id="1.10.10.10">
    <property type="entry name" value="Winged helix-like DNA-binding domain superfamily/Winged helix DNA-binding domain"/>
    <property type="match status" value="1"/>
</dbReference>
<organism evidence="1 2">
    <name type="scientific">Runella aurantiaca</name>
    <dbReference type="NCBI Taxonomy" id="2282308"/>
    <lineage>
        <taxon>Bacteria</taxon>
        <taxon>Pseudomonadati</taxon>
        <taxon>Bacteroidota</taxon>
        <taxon>Cytophagia</taxon>
        <taxon>Cytophagales</taxon>
        <taxon>Spirosomataceae</taxon>
        <taxon>Runella</taxon>
    </lineage>
</organism>